<keyword evidence="6 13" id="KW-0413">Isomerase</keyword>
<dbReference type="EC" id="5.6.2.1" evidence="3"/>
<dbReference type="SMART" id="SM00493">
    <property type="entry name" value="TOPRIM"/>
    <property type="match status" value="1"/>
</dbReference>
<dbReference type="PROSITE" id="PS50880">
    <property type="entry name" value="TOPRIM"/>
    <property type="match status" value="1"/>
</dbReference>
<dbReference type="PROSITE" id="PS00396">
    <property type="entry name" value="TOPO_IA_1"/>
    <property type="match status" value="1"/>
</dbReference>
<evidence type="ECO:0000256" key="1">
    <source>
        <dbReference type="ARBA" id="ARBA00000213"/>
    </source>
</evidence>
<dbReference type="GO" id="GO:0006265">
    <property type="term" value="P:DNA topological change"/>
    <property type="evidence" value="ECO:0007669"/>
    <property type="project" value="InterPro"/>
</dbReference>
<dbReference type="GO" id="GO:0006310">
    <property type="term" value="P:DNA recombination"/>
    <property type="evidence" value="ECO:0007669"/>
    <property type="project" value="TreeGrafter"/>
</dbReference>
<organism evidence="13 14">
    <name type="scientific">Shouchella clausii</name>
    <name type="common">Alkalihalobacillus clausii</name>
    <dbReference type="NCBI Taxonomy" id="79880"/>
    <lineage>
        <taxon>Bacteria</taxon>
        <taxon>Bacillati</taxon>
        <taxon>Bacillota</taxon>
        <taxon>Bacilli</taxon>
        <taxon>Bacillales</taxon>
        <taxon>Bacillaceae</taxon>
        <taxon>Shouchella</taxon>
    </lineage>
</organism>
<dbReference type="CDD" id="cd03362">
    <property type="entry name" value="TOPRIM_TopoIA_TopoIII"/>
    <property type="match status" value="1"/>
</dbReference>
<evidence type="ECO:0000256" key="5">
    <source>
        <dbReference type="ARBA" id="ARBA00023125"/>
    </source>
</evidence>
<dbReference type="InterPro" id="IPR013497">
    <property type="entry name" value="Topo_IA_cen"/>
</dbReference>
<dbReference type="InterPro" id="IPR013824">
    <property type="entry name" value="Topo_IA_cen_sub1"/>
</dbReference>
<dbReference type="InterPro" id="IPR000380">
    <property type="entry name" value="Topo_IA"/>
</dbReference>
<accession>A0A268P2Q3</accession>
<sequence>MDLILAEKPSVAKNIADALEIKAKKDGYYEGDAYLITWAFGHLLELYDAKDYDPKFARWQESYFPFIPTQFKYKVKSTYNKPDTGAKKQLAIISRLARRHDVRRIISACDYDREGQLIGDSIISNLRADKPVFRMLLNEWTKQEVLRGLKHARPNSELITLRDAGVSRQWADWAIGINLTSVATLKYQPGRGSVLNIGRVLLPTLKIIYDRDKEIAAFTPERYYKLVALFQTAGGATYEGVYTCKKQTAFSEKQGLEQVASLLPGKLARAVHVERNEKKEYPPVLFNLSQLQGHITNKYKGWTADKVLKIAQSLYEKKLITYPRTSSTALEESLVKKTAAVLKAISKGLPYEKDIRFTTSKRIFNNAKVESHSAIIPTYMLPKRLNTEEAIVYNAVKNRFLMQFMPPAEFLETTIHTKLEEGVAEGFFVSKGREKRADGWHQVEQVNGKETFLPNVEEGERLKALSGKTSDHMTTPPKPHTEKTLLHIMETCGRKLDKDDAEQLMKGYAIGTAATRADTIKKLKDIGYIHASGKALHCTETGAKLVEQFPVQRLFDLAFTGRLEKQLFDIEKGRLDKQSFLQSIFAFIETAVQEIKADETGKIESMAKTKKRQVTETLGKCPLCEKPVIETNKAFGCSGWKSGCPFVIWKNDKYLARFKKKPTKTMVKSLLKHGFVNVKGLKSKNGKTFSATLRYQQQGNYFSWVLEFPKRGDGQ</sequence>
<dbReference type="Gene3D" id="2.70.20.10">
    <property type="entry name" value="Topoisomerase I, domain 3"/>
    <property type="match status" value="1"/>
</dbReference>
<proteinExistence type="inferred from homology"/>
<evidence type="ECO:0000256" key="9">
    <source>
        <dbReference type="ARBA" id="ARBA00032235"/>
    </source>
</evidence>
<evidence type="ECO:0000256" key="6">
    <source>
        <dbReference type="ARBA" id="ARBA00023235"/>
    </source>
</evidence>
<evidence type="ECO:0000259" key="12">
    <source>
        <dbReference type="PROSITE" id="PS52039"/>
    </source>
</evidence>
<evidence type="ECO:0000256" key="8">
    <source>
        <dbReference type="ARBA" id="ARBA00031985"/>
    </source>
</evidence>
<dbReference type="GO" id="GO:0003917">
    <property type="term" value="F:DNA topoisomerase type I (single strand cut, ATP-independent) activity"/>
    <property type="evidence" value="ECO:0007669"/>
    <property type="project" value="UniProtKB-EC"/>
</dbReference>
<dbReference type="InterPro" id="IPR003601">
    <property type="entry name" value="Topo_IA_2"/>
</dbReference>
<dbReference type="Gene3D" id="1.10.290.10">
    <property type="entry name" value="Topoisomerase I, domain 4"/>
    <property type="match status" value="1"/>
</dbReference>
<dbReference type="InterPro" id="IPR023406">
    <property type="entry name" value="Topo_IA_AS"/>
</dbReference>
<dbReference type="InterPro" id="IPR013825">
    <property type="entry name" value="Topo_IA_cen_sub2"/>
</dbReference>
<dbReference type="AlphaFoldDB" id="A0A268P2Q3"/>
<dbReference type="Gene3D" id="1.10.460.10">
    <property type="entry name" value="Topoisomerase I, domain 2"/>
    <property type="match status" value="1"/>
</dbReference>
<reference evidence="13 14" key="1">
    <citation type="submission" date="2017-07" db="EMBL/GenBank/DDBJ databases">
        <title>Isolation and whole genome analysis of endospore-forming bacteria from heroin.</title>
        <authorList>
            <person name="Kalinowski J."/>
            <person name="Ahrens B."/>
            <person name="Al-Dilaimi A."/>
            <person name="Winkler A."/>
            <person name="Wibberg D."/>
            <person name="Schleenbecker U."/>
            <person name="Ruckert C."/>
            <person name="Wolfel R."/>
            <person name="Grass G."/>
        </authorList>
    </citation>
    <scope>NUCLEOTIDE SEQUENCE [LARGE SCALE GENOMIC DNA]</scope>
    <source>
        <strain evidence="13 14">7539</strain>
    </source>
</reference>
<dbReference type="SUPFAM" id="SSF56712">
    <property type="entry name" value="Prokaryotic type I DNA topoisomerase"/>
    <property type="match status" value="1"/>
</dbReference>
<dbReference type="Pfam" id="PF01131">
    <property type="entry name" value="Topoisom_bac"/>
    <property type="match status" value="1"/>
</dbReference>
<evidence type="ECO:0000256" key="4">
    <source>
        <dbReference type="ARBA" id="ARBA00023029"/>
    </source>
</evidence>
<dbReference type="InterPro" id="IPR013826">
    <property type="entry name" value="Topo_IA_cen_sub3"/>
</dbReference>
<dbReference type="EMBL" id="NPCC01000005">
    <property type="protein sequence ID" value="PAE90023.1"/>
    <property type="molecule type" value="Genomic_DNA"/>
</dbReference>
<dbReference type="RefSeq" id="WP_011246962.1">
    <property type="nucleotide sequence ID" value="NZ_CP012475.1"/>
</dbReference>
<dbReference type="GO" id="GO:0006281">
    <property type="term" value="P:DNA repair"/>
    <property type="evidence" value="ECO:0007669"/>
    <property type="project" value="TreeGrafter"/>
</dbReference>
<dbReference type="InterPro" id="IPR034144">
    <property type="entry name" value="TOPRIM_TopoIII"/>
</dbReference>
<comment type="similarity">
    <text evidence="2">Belongs to the type IA topoisomerase family.</text>
</comment>
<evidence type="ECO:0000256" key="10">
    <source>
        <dbReference type="ARBA" id="ARBA00032877"/>
    </source>
</evidence>
<keyword evidence="4" id="KW-0799">Topoisomerase</keyword>
<dbReference type="PRINTS" id="PR00417">
    <property type="entry name" value="PRTPISMRASEI"/>
</dbReference>
<dbReference type="InterPro" id="IPR006171">
    <property type="entry name" value="TOPRIM_dom"/>
</dbReference>
<evidence type="ECO:0000256" key="2">
    <source>
        <dbReference type="ARBA" id="ARBA00009446"/>
    </source>
</evidence>
<gene>
    <name evidence="13" type="ORF">CHH72_03290</name>
</gene>
<dbReference type="PANTHER" id="PTHR11390:SF21">
    <property type="entry name" value="DNA TOPOISOMERASE 3-ALPHA"/>
    <property type="match status" value="1"/>
</dbReference>
<dbReference type="Gene3D" id="3.40.50.140">
    <property type="match status" value="1"/>
</dbReference>
<dbReference type="CDD" id="cd00186">
    <property type="entry name" value="TOP1Ac"/>
    <property type="match status" value="1"/>
</dbReference>
<dbReference type="Proteomes" id="UP000216207">
    <property type="component" value="Unassembled WGS sequence"/>
</dbReference>
<dbReference type="SMART" id="SM00437">
    <property type="entry name" value="TOP1Ac"/>
    <property type="match status" value="1"/>
</dbReference>
<dbReference type="PANTHER" id="PTHR11390">
    <property type="entry name" value="PROKARYOTIC DNA TOPOISOMERASE"/>
    <property type="match status" value="1"/>
</dbReference>
<dbReference type="GO" id="GO:0003677">
    <property type="term" value="F:DNA binding"/>
    <property type="evidence" value="ECO:0007669"/>
    <property type="project" value="UniProtKB-KW"/>
</dbReference>
<evidence type="ECO:0000259" key="11">
    <source>
        <dbReference type="PROSITE" id="PS50880"/>
    </source>
</evidence>
<dbReference type="InterPro" id="IPR023405">
    <property type="entry name" value="Topo_IA_core_domain"/>
</dbReference>
<protein>
    <recommendedName>
        <fullName evidence="3">DNA topoisomerase</fullName>
        <ecNumber evidence="3">5.6.2.1</ecNumber>
    </recommendedName>
    <alternativeName>
        <fullName evidence="10">Omega-protein</fullName>
    </alternativeName>
    <alternativeName>
        <fullName evidence="9">Relaxing enzyme</fullName>
    </alternativeName>
    <alternativeName>
        <fullName evidence="7">Swivelase</fullName>
    </alternativeName>
    <alternativeName>
        <fullName evidence="8">Untwisting enzyme</fullName>
    </alternativeName>
</protein>
<name>A0A268P2Q3_SHOCL</name>
<evidence type="ECO:0000256" key="7">
    <source>
        <dbReference type="ARBA" id="ARBA00030003"/>
    </source>
</evidence>
<dbReference type="Pfam" id="PF01751">
    <property type="entry name" value="Toprim"/>
    <property type="match status" value="1"/>
</dbReference>
<dbReference type="GO" id="GO:0043597">
    <property type="term" value="C:cytoplasmic replication fork"/>
    <property type="evidence" value="ECO:0007669"/>
    <property type="project" value="TreeGrafter"/>
</dbReference>
<evidence type="ECO:0000256" key="3">
    <source>
        <dbReference type="ARBA" id="ARBA00012891"/>
    </source>
</evidence>
<comment type="caution">
    <text evidence="13">The sequence shown here is derived from an EMBL/GenBank/DDBJ whole genome shotgun (WGS) entry which is preliminary data.</text>
</comment>
<dbReference type="OMA" id="KHEITTH"/>
<evidence type="ECO:0000313" key="13">
    <source>
        <dbReference type="EMBL" id="PAE90023.1"/>
    </source>
</evidence>
<dbReference type="SMART" id="SM00436">
    <property type="entry name" value="TOP1Bc"/>
    <property type="match status" value="1"/>
</dbReference>
<feature type="domain" description="Topo IA-type catalytic" evidence="12">
    <location>
        <begin position="158"/>
        <end position="592"/>
    </location>
</feature>
<dbReference type="PROSITE" id="PS52039">
    <property type="entry name" value="TOPO_IA_2"/>
    <property type="match status" value="1"/>
</dbReference>
<evidence type="ECO:0000313" key="14">
    <source>
        <dbReference type="Proteomes" id="UP000216207"/>
    </source>
</evidence>
<comment type="catalytic activity">
    <reaction evidence="1">
        <text>ATP-independent breakage of single-stranded DNA, followed by passage and rejoining.</text>
        <dbReference type="EC" id="5.6.2.1"/>
    </reaction>
</comment>
<dbReference type="InterPro" id="IPR003602">
    <property type="entry name" value="Topo_IA_DNA-bd_dom"/>
</dbReference>
<feature type="domain" description="Toprim" evidence="11">
    <location>
        <begin position="1"/>
        <end position="141"/>
    </location>
</feature>
<keyword evidence="5" id="KW-0238">DNA-binding</keyword>